<dbReference type="SMART" id="SM00494">
    <property type="entry name" value="ChtBD2"/>
    <property type="match status" value="2"/>
</dbReference>
<dbReference type="Gene3D" id="2.170.140.10">
    <property type="entry name" value="Chitin binding domain"/>
    <property type="match status" value="1"/>
</dbReference>
<dbReference type="Pfam" id="PF01607">
    <property type="entry name" value="CBM_14"/>
    <property type="match status" value="1"/>
</dbReference>
<dbReference type="GO" id="GO:0005576">
    <property type="term" value="C:extracellular region"/>
    <property type="evidence" value="ECO:0007669"/>
    <property type="project" value="InterPro"/>
</dbReference>
<dbReference type="PROSITE" id="PS50940">
    <property type="entry name" value="CHIT_BIND_II"/>
    <property type="match status" value="2"/>
</dbReference>
<evidence type="ECO:0000259" key="2">
    <source>
        <dbReference type="PROSITE" id="PS50940"/>
    </source>
</evidence>
<dbReference type="Proteomes" id="UP000075886">
    <property type="component" value="Unassembled WGS sequence"/>
</dbReference>
<dbReference type="EnsemblMetazoa" id="AFAF007139-RA">
    <property type="protein sequence ID" value="AFAF007139-PA"/>
    <property type="gene ID" value="AFAF007139"/>
</dbReference>
<dbReference type="InterPro" id="IPR002557">
    <property type="entry name" value="Chitin-bd_dom"/>
</dbReference>
<evidence type="ECO:0000313" key="4">
    <source>
        <dbReference type="Proteomes" id="UP000075886"/>
    </source>
</evidence>
<feature type="chain" id="PRO_5008132650" description="Chitin-binding type-2 domain-containing protein" evidence="1">
    <location>
        <begin position="22"/>
        <end position="188"/>
    </location>
</feature>
<accession>A0A182QBZ8</accession>
<organism evidence="3 4">
    <name type="scientific">Anopheles farauti</name>
    <dbReference type="NCBI Taxonomy" id="69004"/>
    <lineage>
        <taxon>Eukaryota</taxon>
        <taxon>Metazoa</taxon>
        <taxon>Ecdysozoa</taxon>
        <taxon>Arthropoda</taxon>
        <taxon>Hexapoda</taxon>
        <taxon>Insecta</taxon>
        <taxon>Pterygota</taxon>
        <taxon>Neoptera</taxon>
        <taxon>Endopterygota</taxon>
        <taxon>Diptera</taxon>
        <taxon>Nematocera</taxon>
        <taxon>Culicoidea</taxon>
        <taxon>Culicidae</taxon>
        <taxon>Anophelinae</taxon>
        <taxon>Anopheles</taxon>
    </lineage>
</organism>
<dbReference type="EMBL" id="AXCN02001056">
    <property type="status" value="NOT_ANNOTATED_CDS"/>
    <property type="molecule type" value="Genomic_DNA"/>
</dbReference>
<feature type="domain" description="Chitin-binding type-2" evidence="2">
    <location>
        <begin position="129"/>
        <end position="185"/>
    </location>
</feature>
<dbReference type="SUPFAM" id="SSF57625">
    <property type="entry name" value="Invertebrate chitin-binding proteins"/>
    <property type="match status" value="2"/>
</dbReference>
<keyword evidence="1" id="KW-0732">Signal</keyword>
<dbReference type="VEuPathDB" id="VectorBase:AFAF007139"/>
<name>A0A182QBZ8_9DIPT</name>
<proteinExistence type="predicted"/>
<sequence length="188" mass="20751">MATTCFVTIFAVLLLLGCSLAEITVDSRAKIALQRRSIESDVMWCDVFFADDFPDNSDCERGLDGQWYSFPACCNGAYNCLSGGVWDIMLCPAQFVYNSLTEECVPYTESECPQRHPTPGDEPSTEEPPVSCGTLRNGKLPYAPVCSKYIQCRQGEATLLDCPAGYIFFIPFATCLPGEVELCALYQL</sequence>
<dbReference type="InterPro" id="IPR036508">
    <property type="entry name" value="Chitin-bd_dom_sf"/>
</dbReference>
<feature type="domain" description="Chitin-binding type-2" evidence="2">
    <location>
        <begin position="56"/>
        <end position="114"/>
    </location>
</feature>
<reference evidence="3" key="2">
    <citation type="submission" date="2020-05" db="UniProtKB">
        <authorList>
            <consortium name="EnsemblMetazoa"/>
        </authorList>
    </citation>
    <scope>IDENTIFICATION</scope>
    <source>
        <strain evidence="3">FAR1</strain>
    </source>
</reference>
<keyword evidence="4" id="KW-1185">Reference proteome</keyword>
<reference evidence="4" key="1">
    <citation type="submission" date="2014-01" db="EMBL/GenBank/DDBJ databases">
        <title>The Genome Sequence of Anopheles farauti FAR1 (V2).</title>
        <authorList>
            <consortium name="The Broad Institute Genomics Platform"/>
            <person name="Neafsey D.E."/>
            <person name="Besansky N."/>
            <person name="Howell P."/>
            <person name="Walton C."/>
            <person name="Young S.K."/>
            <person name="Zeng Q."/>
            <person name="Gargeya S."/>
            <person name="Fitzgerald M."/>
            <person name="Haas B."/>
            <person name="Abouelleil A."/>
            <person name="Allen A.W."/>
            <person name="Alvarado L."/>
            <person name="Arachchi H.M."/>
            <person name="Berlin A.M."/>
            <person name="Chapman S.B."/>
            <person name="Gainer-Dewar J."/>
            <person name="Goldberg J."/>
            <person name="Griggs A."/>
            <person name="Gujja S."/>
            <person name="Hansen M."/>
            <person name="Howarth C."/>
            <person name="Imamovic A."/>
            <person name="Ireland A."/>
            <person name="Larimer J."/>
            <person name="McCowan C."/>
            <person name="Murphy C."/>
            <person name="Pearson M."/>
            <person name="Poon T.W."/>
            <person name="Priest M."/>
            <person name="Roberts A."/>
            <person name="Saif S."/>
            <person name="Shea T."/>
            <person name="Sisk P."/>
            <person name="Sykes S."/>
            <person name="Wortman J."/>
            <person name="Nusbaum C."/>
            <person name="Birren B."/>
        </authorList>
    </citation>
    <scope>NUCLEOTIDE SEQUENCE [LARGE SCALE GENOMIC DNA]</scope>
    <source>
        <strain evidence="4">FAR1</strain>
    </source>
</reference>
<evidence type="ECO:0000256" key="1">
    <source>
        <dbReference type="SAM" id="SignalP"/>
    </source>
</evidence>
<evidence type="ECO:0000313" key="3">
    <source>
        <dbReference type="EnsemblMetazoa" id="AFAF007139-PA"/>
    </source>
</evidence>
<feature type="signal peptide" evidence="1">
    <location>
        <begin position="1"/>
        <end position="21"/>
    </location>
</feature>
<dbReference type="GO" id="GO:0008061">
    <property type="term" value="F:chitin binding"/>
    <property type="evidence" value="ECO:0007669"/>
    <property type="project" value="InterPro"/>
</dbReference>
<dbReference type="AlphaFoldDB" id="A0A182QBZ8"/>
<protein>
    <recommendedName>
        <fullName evidence="2">Chitin-binding type-2 domain-containing protein</fullName>
    </recommendedName>
</protein>